<organism evidence="1 2">
    <name type="scientific">Flavobacterium terrigena</name>
    <dbReference type="NCBI Taxonomy" id="402734"/>
    <lineage>
        <taxon>Bacteria</taxon>
        <taxon>Pseudomonadati</taxon>
        <taxon>Bacteroidota</taxon>
        <taxon>Flavobacteriia</taxon>
        <taxon>Flavobacteriales</taxon>
        <taxon>Flavobacteriaceae</taxon>
        <taxon>Flavobacterium</taxon>
    </lineage>
</organism>
<evidence type="ECO:0000313" key="2">
    <source>
        <dbReference type="Proteomes" id="UP000199702"/>
    </source>
</evidence>
<protein>
    <submittedName>
        <fullName evidence="1">Uncharacterized protein</fullName>
    </submittedName>
</protein>
<name>A0A1H6UKH0_9FLAO</name>
<dbReference type="RefSeq" id="WP_091312316.1">
    <property type="nucleotide sequence ID" value="NZ_CBCSJU010000004.1"/>
</dbReference>
<reference evidence="2" key="1">
    <citation type="submission" date="2016-10" db="EMBL/GenBank/DDBJ databases">
        <authorList>
            <person name="Varghese N."/>
            <person name="Submissions S."/>
        </authorList>
    </citation>
    <scope>NUCLEOTIDE SEQUENCE [LARGE SCALE GENOMIC DNA]</scope>
    <source>
        <strain evidence="2">DSM 17934</strain>
    </source>
</reference>
<dbReference type="OrthoDB" id="1272076at2"/>
<keyword evidence="2" id="KW-1185">Reference proteome</keyword>
<dbReference type="AlphaFoldDB" id="A0A1H6UKH0"/>
<dbReference type="STRING" id="402734.SAMN05660918_1945"/>
<gene>
    <name evidence="1" type="ORF">SAMN05660918_1945</name>
</gene>
<dbReference type="Proteomes" id="UP000199702">
    <property type="component" value="Unassembled WGS sequence"/>
</dbReference>
<evidence type="ECO:0000313" key="1">
    <source>
        <dbReference type="EMBL" id="SEI92739.1"/>
    </source>
</evidence>
<dbReference type="EMBL" id="FNYA01000004">
    <property type="protein sequence ID" value="SEI92739.1"/>
    <property type="molecule type" value="Genomic_DNA"/>
</dbReference>
<sequence length="137" mass="15837">MKKLVAILFFGLCTQLGFSQTYQFKTVNFSVSQKNEKGQWSKWSKTQPTELLINLDRDKHRFVIHSEIIQLFSIVKYEDKVETPEGTSNKYFCIDNVGLETVITIVSPKNAGSSKQIYIANEEMIIEYDLIYLGEKK</sequence>
<proteinExistence type="predicted"/>
<accession>A0A1H6UKH0</accession>